<dbReference type="CDD" id="cd00202">
    <property type="entry name" value="ZnF_GATA"/>
    <property type="match status" value="1"/>
</dbReference>
<dbReference type="AlphaFoldDB" id="A0A9E7EMW7"/>
<proteinExistence type="predicted"/>
<protein>
    <submittedName>
        <fullName evidence="4">GATA transcription factor 26</fullName>
    </submittedName>
</protein>
<feature type="region of interest" description="Disordered" evidence="2">
    <location>
        <begin position="390"/>
        <end position="410"/>
    </location>
</feature>
<evidence type="ECO:0000313" key="4">
    <source>
        <dbReference type="EMBL" id="URD80018.1"/>
    </source>
</evidence>
<dbReference type="InterPro" id="IPR013088">
    <property type="entry name" value="Znf_NHR/GATA"/>
</dbReference>
<evidence type="ECO:0000256" key="1">
    <source>
        <dbReference type="PROSITE-ProRule" id="PRU00094"/>
    </source>
</evidence>
<evidence type="ECO:0000259" key="3">
    <source>
        <dbReference type="PROSITE" id="PS50114"/>
    </source>
</evidence>
<organism evidence="4 5">
    <name type="scientific">Musa troglodytarum</name>
    <name type="common">fe'i banana</name>
    <dbReference type="NCBI Taxonomy" id="320322"/>
    <lineage>
        <taxon>Eukaryota</taxon>
        <taxon>Viridiplantae</taxon>
        <taxon>Streptophyta</taxon>
        <taxon>Embryophyta</taxon>
        <taxon>Tracheophyta</taxon>
        <taxon>Spermatophyta</taxon>
        <taxon>Magnoliopsida</taxon>
        <taxon>Liliopsida</taxon>
        <taxon>Zingiberales</taxon>
        <taxon>Musaceae</taxon>
        <taxon>Musa</taxon>
    </lineage>
</organism>
<feature type="compositionally biased region" description="Polar residues" evidence="2">
    <location>
        <begin position="227"/>
        <end position="241"/>
    </location>
</feature>
<dbReference type="GO" id="GO:0008270">
    <property type="term" value="F:zinc ion binding"/>
    <property type="evidence" value="ECO:0007669"/>
    <property type="project" value="UniProtKB-KW"/>
</dbReference>
<dbReference type="Pfam" id="PF00320">
    <property type="entry name" value="GATA"/>
    <property type="match status" value="1"/>
</dbReference>
<keyword evidence="1" id="KW-0479">Metal-binding</keyword>
<keyword evidence="1" id="KW-0862">Zinc</keyword>
<dbReference type="PANTHER" id="PTHR46855">
    <property type="entry name" value="OSJNBB0038F03.10 PROTEIN"/>
    <property type="match status" value="1"/>
</dbReference>
<reference evidence="4" key="1">
    <citation type="submission" date="2022-05" db="EMBL/GenBank/DDBJ databases">
        <title>The Musa troglodytarum L. genome provides insights into the mechanism of non-climacteric behaviour and enrichment of carotenoids.</title>
        <authorList>
            <person name="Wang J."/>
        </authorList>
    </citation>
    <scope>NUCLEOTIDE SEQUENCE</scope>
    <source>
        <tissue evidence="4">Leaf</tissue>
    </source>
</reference>
<evidence type="ECO:0000256" key="2">
    <source>
        <dbReference type="SAM" id="MobiDB-lite"/>
    </source>
</evidence>
<accession>A0A9E7EMW7</accession>
<feature type="region of interest" description="Disordered" evidence="2">
    <location>
        <begin position="298"/>
        <end position="366"/>
    </location>
</feature>
<name>A0A9E7EMW7_9LILI</name>
<feature type="region of interest" description="Disordered" evidence="2">
    <location>
        <begin position="215"/>
        <end position="241"/>
    </location>
</feature>
<dbReference type="EMBL" id="CP097503">
    <property type="protein sequence ID" value="URD80018.1"/>
    <property type="molecule type" value="Genomic_DNA"/>
</dbReference>
<feature type="domain" description="GATA-type" evidence="3">
    <location>
        <begin position="7"/>
        <end position="40"/>
    </location>
</feature>
<dbReference type="PANTHER" id="PTHR46855:SF1">
    <property type="entry name" value="GATA TRANSCRIPTION FACTOR 26"/>
    <property type="match status" value="1"/>
</dbReference>
<dbReference type="GO" id="GO:0043565">
    <property type="term" value="F:sequence-specific DNA binding"/>
    <property type="evidence" value="ECO:0007669"/>
    <property type="project" value="InterPro"/>
</dbReference>
<dbReference type="Gene3D" id="3.30.50.10">
    <property type="entry name" value="Erythroid Transcription Factor GATA-1, subunit A"/>
    <property type="match status" value="1"/>
</dbReference>
<gene>
    <name evidence="4" type="ORF">MUK42_05624</name>
</gene>
<dbReference type="InterPro" id="IPR044589">
    <property type="entry name" value="GATA26/27"/>
</dbReference>
<dbReference type="Proteomes" id="UP001055439">
    <property type="component" value="Chromosome 10"/>
</dbReference>
<sequence>MGKQGPCCHCGVTSTPLWRNGPPDKPVLCNACGSRWRTKGSLMNYVPQHAREGFALDGLKSSKIKNLSFKPKEQKLQMEKQRDGMLGSECEMQYCDQNFHKIGKGIISNGSGSESAISGSDSCVQFGSADASDVTGSVQSHVWDSLVPSKKRTFVTRPKPSPVEKLTKDLCSILHEDQYSNLSIISEDDLLYDSGAPLGSSEIGYGGVLINHPHSKSVEEESEASSLPVNTESKRTSFLNSSATTQMSQEIVKSLKSMFDGPQFLKSLPYFQQLLREGVFDLSLSGANAEERRTLKRLDASSKKIKGGNEASNRQKLPGLSNLASMKRHQDKQNQNYPDLKSTMRSPKRVCRSEGMNPPSRCSAQLEPWDTGDSVDHDGACFSPRRIFASPPHRSSILAPPPSIADGSEGDLLLDVTSGASFAEAELLYHPWKQKADHDK</sequence>
<dbReference type="SMART" id="SM00401">
    <property type="entry name" value="ZnF_GATA"/>
    <property type="match status" value="1"/>
</dbReference>
<evidence type="ECO:0000313" key="5">
    <source>
        <dbReference type="Proteomes" id="UP001055439"/>
    </source>
</evidence>
<keyword evidence="1" id="KW-0863">Zinc-finger</keyword>
<dbReference type="SUPFAM" id="SSF57716">
    <property type="entry name" value="Glucocorticoid receptor-like (DNA-binding domain)"/>
    <property type="match status" value="1"/>
</dbReference>
<dbReference type="PROSITE" id="PS50114">
    <property type="entry name" value="GATA_ZN_FINGER_2"/>
    <property type="match status" value="1"/>
</dbReference>
<keyword evidence="5" id="KW-1185">Reference proteome</keyword>
<dbReference type="GO" id="GO:0006355">
    <property type="term" value="P:regulation of DNA-templated transcription"/>
    <property type="evidence" value="ECO:0007669"/>
    <property type="project" value="InterPro"/>
</dbReference>
<dbReference type="OrthoDB" id="515401at2759"/>
<dbReference type="InterPro" id="IPR000679">
    <property type="entry name" value="Znf_GATA"/>
</dbReference>